<reference evidence="2" key="1">
    <citation type="submission" date="2021-02" db="EMBL/GenBank/DDBJ databases">
        <authorList>
            <person name="Bekaert M."/>
        </authorList>
    </citation>
    <scope>NUCLEOTIDE SEQUENCE</scope>
    <source>
        <strain evidence="2">IoA-00</strain>
    </source>
</reference>
<dbReference type="EMBL" id="HG994589">
    <property type="protein sequence ID" value="CAF2797488.1"/>
    <property type="molecule type" value="Genomic_DNA"/>
</dbReference>
<feature type="region of interest" description="Disordered" evidence="1">
    <location>
        <begin position="252"/>
        <end position="274"/>
    </location>
</feature>
<dbReference type="Proteomes" id="UP000675881">
    <property type="component" value="Chromosome 10"/>
</dbReference>
<accession>A0A7R8CEN1</accession>
<keyword evidence="3" id="KW-1185">Reference proteome</keyword>
<feature type="compositionally biased region" description="Low complexity" evidence="1">
    <location>
        <begin position="253"/>
        <end position="274"/>
    </location>
</feature>
<feature type="region of interest" description="Disordered" evidence="1">
    <location>
        <begin position="499"/>
        <end position="542"/>
    </location>
</feature>
<gene>
    <name evidence="2" type="ORF">LSAA_2707</name>
</gene>
<evidence type="ECO:0000256" key="1">
    <source>
        <dbReference type="SAM" id="MobiDB-lite"/>
    </source>
</evidence>
<proteinExistence type="predicted"/>
<sequence>MGNQCSRINVFVCRNIPPEVTEVETFVRKARCFVIRNKQLFFGGNNSNLRVLDNIDERRNLLISLDHSNDAMSKYYHIGKDFYWPYFDVDMGVTAHSNPFSSPVRLLHMNMFNHAIYLMIEEQSGFLIGHVESGHSHSFLADFIFSVFCKNGELPQTLTLYNVDDFLLHNLKVNLAYLFKDLESMKNNLSVFSSLLQSFDMMEDIEKDRIHSLQMFIHSEKKSWVRKFPGWVYTQNSKINVFSPKKNLRQSTKRSASTVTTSKATCSSSSSNMQENTESVVSTVKSLLSLTKSERSRRGKYYKYDPEIRDAIAEFALAHGATEASKHFTDKLDLKISSSTIRNFIKSYQAYTPQVKEEIGKYALDHGPEKCFEHFKSRFNPNETGEESSFTMSLVNRFKKYYESKTTAAKNDDGTTRIFVVDIPVSSSSSSSISLTEGPTKNFFNSKLKNDIGQYAYHCGNKKTVEHFSNRLQVPMKESTVRKFKKRWMEFNNISLPESVPNKVPKNAQESRIEEEVDEEDEHGDENSEDDEVNEGKNKNRLYSSYDPELRAKIAKYAIHHNNKETAEYFKVVHNKILPRSTIRFLRDKFKSMDDDNEDMTQLDFGPRGRPTRLGCYDSILQKCIIDLAKSGEKLTSFLVIATAKQPRS</sequence>
<feature type="compositionally biased region" description="Acidic residues" evidence="1">
    <location>
        <begin position="515"/>
        <end position="533"/>
    </location>
</feature>
<evidence type="ECO:0000313" key="3">
    <source>
        <dbReference type="Proteomes" id="UP000675881"/>
    </source>
</evidence>
<dbReference type="AlphaFoldDB" id="A0A7R8CEN1"/>
<evidence type="ECO:0000313" key="2">
    <source>
        <dbReference type="EMBL" id="CAF2797488.1"/>
    </source>
</evidence>
<organism evidence="2 3">
    <name type="scientific">Lepeophtheirus salmonis</name>
    <name type="common">Salmon louse</name>
    <name type="synonym">Caligus salmonis</name>
    <dbReference type="NCBI Taxonomy" id="72036"/>
    <lineage>
        <taxon>Eukaryota</taxon>
        <taxon>Metazoa</taxon>
        <taxon>Ecdysozoa</taxon>
        <taxon>Arthropoda</taxon>
        <taxon>Crustacea</taxon>
        <taxon>Multicrustacea</taxon>
        <taxon>Hexanauplia</taxon>
        <taxon>Copepoda</taxon>
        <taxon>Siphonostomatoida</taxon>
        <taxon>Caligidae</taxon>
        <taxon>Lepeophtheirus</taxon>
    </lineage>
</organism>
<protein>
    <submittedName>
        <fullName evidence="2">(salmon louse) hypothetical protein</fullName>
    </submittedName>
</protein>
<dbReference type="OrthoDB" id="413122at2759"/>
<name>A0A7R8CEN1_LEPSM</name>